<dbReference type="PaxDb" id="39947-A0A0P0W9S8"/>
<name>A0A0P0W9S8_ORYSJ</name>
<dbReference type="InParanoid" id="A0A0P0W9S8"/>
<dbReference type="EMBL" id="AP014960">
    <property type="protein sequence ID" value="BAS88927.1"/>
    <property type="molecule type" value="Genomic_DNA"/>
</dbReference>
<sequence length="182" mass="20973">MATWLRRLRRQATRMAADGGGGGDGRGWRRLPTADGDGGGDTGRWWPPWLRWEEAWQPQTASRGRGRRLHLVGAATFGGGVEDRLGAKRRSRWQRRPARRERCGRRKWRPVWCEKRDRWREAGLAREARPVEEAGLAREARLAIEEAYLGARRSCHWVWSIFRRMKASRRGFGAGVPHVGRV</sequence>
<reference evidence="3" key="1">
    <citation type="journal article" date="2005" name="Nature">
        <title>The map-based sequence of the rice genome.</title>
        <authorList>
            <consortium name="International rice genome sequencing project (IRGSP)"/>
            <person name="Matsumoto T."/>
            <person name="Wu J."/>
            <person name="Kanamori H."/>
            <person name="Katayose Y."/>
            <person name="Fujisawa M."/>
            <person name="Namiki N."/>
            <person name="Mizuno H."/>
            <person name="Yamamoto K."/>
            <person name="Antonio B.A."/>
            <person name="Baba T."/>
            <person name="Sakata K."/>
            <person name="Nagamura Y."/>
            <person name="Aoki H."/>
            <person name="Arikawa K."/>
            <person name="Arita K."/>
            <person name="Bito T."/>
            <person name="Chiden Y."/>
            <person name="Fujitsuka N."/>
            <person name="Fukunaka R."/>
            <person name="Hamada M."/>
            <person name="Harada C."/>
            <person name="Hayashi A."/>
            <person name="Hijishita S."/>
            <person name="Honda M."/>
            <person name="Hosokawa S."/>
            <person name="Ichikawa Y."/>
            <person name="Idonuma A."/>
            <person name="Iijima M."/>
            <person name="Ikeda M."/>
            <person name="Ikeno M."/>
            <person name="Ito K."/>
            <person name="Ito S."/>
            <person name="Ito T."/>
            <person name="Ito Y."/>
            <person name="Ito Y."/>
            <person name="Iwabuchi A."/>
            <person name="Kamiya K."/>
            <person name="Karasawa W."/>
            <person name="Kurita K."/>
            <person name="Katagiri S."/>
            <person name="Kikuta A."/>
            <person name="Kobayashi H."/>
            <person name="Kobayashi N."/>
            <person name="Machita K."/>
            <person name="Maehara T."/>
            <person name="Masukawa M."/>
            <person name="Mizubayashi T."/>
            <person name="Mukai Y."/>
            <person name="Nagasaki H."/>
            <person name="Nagata Y."/>
            <person name="Naito S."/>
            <person name="Nakashima M."/>
            <person name="Nakama Y."/>
            <person name="Nakamichi Y."/>
            <person name="Nakamura M."/>
            <person name="Meguro A."/>
            <person name="Negishi M."/>
            <person name="Ohta I."/>
            <person name="Ohta T."/>
            <person name="Okamoto M."/>
            <person name="Ono N."/>
            <person name="Saji S."/>
            <person name="Sakaguchi M."/>
            <person name="Sakai K."/>
            <person name="Shibata M."/>
            <person name="Shimokawa T."/>
            <person name="Song J."/>
            <person name="Takazaki Y."/>
            <person name="Terasawa K."/>
            <person name="Tsugane M."/>
            <person name="Tsuji K."/>
            <person name="Ueda S."/>
            <person name="Waki K."/>
            <person name="Yamagata H."/>
            <person name="Yamamoto M."/>
            <person name="Yamamoto S."/>
            <person name="Yamane H."/>
            <person name="Yoshiki S."/>
            <person name="Yoshihara R."/>
            <person name="Yukawa K."/>
            <person name="Zhong H."/>
            <person name="Yano M."/>
            <person name="Yuan Q."/>
            <person name="Ouyang S."/>
            <person name="Liu J."/>
            <person name="Jones K.M."/>
            <person name="Gansberger K."/>
            <person name="Moffat K."/>
            <person name="Hill J."/>
            <person name="Bera J."/>
            <person name="Fadrosh D."/>
            <person name="Jin S."/>
            <person name="Johri S."/>
            <person name="Kim M."/>
            <person name="Overton L."/>
            <person name="Reardon M."/>
            <person name="Tsitrin T."/>
            <person name="Vuong H."/>
            <person name="Weaver B."/>
            <person name="Ciecko A."/>
            <person name="Tallon L."/>
            <person name="Jackson J."/>
            <person name="Pai G."/>
            <person name="Aken S.V."/>
            <person name="Utterback T."/>
            <person name="Reidmuller S."/>
            <person name="Feldblyum T."/>
            <person name="Hsiao J."/>
            <person name="Zismann V."/>
            <person name="Iobst S."/>
            <person name="de Vazeille A.R."/>
            <person name="Buell C.R."/>
            <person name="Ying K."/>
            <person name="Li Y."/>
            <person name="Lu T."/>
            <person name="Huang Y."/>
            <person name="Zhao Q."/>
            <person name="Feng Q."/>
            <person name="Zhang L."/>
            <person name="Zhu J."/>
            <person name="Weng Q."/>
            <person name="Mu J."/>
            <person name="Lu Y."/>
            <person name="Fan D."/>
            <person name="Liu Y."/>
            <person name="Guan J."/>
            <person name="Zhang Y."/>
            <person name="Yu S."/>
            <person name="Liu X."/>
            <person name="Zhang Y."/>
            <person name="Hong G."/>
            <person name="Han B."/>
            <person name="Choisne N."/>
            <person name="Demange N."/>
            <person name="Orjeda G."/>
            <person name="Samain S."/>
            <person name="Cattolico L."/>
            <person name="Pelletier E."/>
            <person name="Couloux A."/>
            <person name="Segurens B."/>
            <person name="Wincker P."/>
            <person name="D'Hont A."/>
            <person name="Scarpelli C."/>
            <person name="Weissenbach J."/>
            <person name="Salanoubat M."/>
            <person name="Quetier F."/>
            <person name="Yu Y."/>
            <person name="Kim H.R."/>
            <person name="Rambo T."/>
            <person name="Currie J."/>
            <person name="Collura K."/>
            <person name="Luo M."/>
            <person name="Yang T."/>
            <person name="Ammiraju J.S.S."/>
            <person name="Engler F."/>
            <person name="Soderlund C."/>
            <person name="Wing R.A."/>
            <person name="Palmer L.E."/>
            <person name="de la Bastide M."/>
            <person name="Spiegel L."/>
            <person name="Nascimento L."/>
            <person name="Zutavern T."/>
            <person name="O'Shaughnessy A."/>
            <person name="Dike S."/>
            <person name="Dedhia N."/>
            <person name="Preston R."/>
            <person name="Balija V."/>
            <person name="McCombie W.R."/>
            <person name="Chow T."/>
            <person name="Chen H."/>
            <person name="Chung M."/>
            <person name="Chen C."/>
            <person name="Shaw J."/>
            <person name="Wu H."/>
            <person name="Hsiao K."/>
            <person name="Chao Y."/>
            <person name="Chu M."/>
            <person name="Cheng C."/>
            <person name="Hour A."/>
            <person name="Lee P."/>
            <person name="Lin S."/>
            <person name="Lin Y."/>
            <person name="Liou J."/>
            <person name="Liu S."/>
            <person name="Hsing Y."/>
            <person name="Raghuvanshi S."/>
            <person name="Mohanty A."/>
            <person name="Bharti A.K."/>
            <person name="Gaur A."/>
            <person name="Gupta V."/>
            <person name="Kumar D."/>
            <person name="Ravi V."/>
            <person name="Vij S."/>
            <person name="Kapur A."/>
            <person name="Khurana P."/>
            <person name="Khurana P."/>
            <person name="Khurana J.P."/>
            <person name="Tyagi A.K."/>
            <person name="Gaikwad K."/>
            <person name="Singh A."/>
            <person name="Dalal V."/>
            <person name="Srivastava S."/>
            <person name="Dixit A."/>
            <person name="Pal A.K."/>
            <person name="Ghazi I.A."/>
            <person name="Yadav M."/>
            <person name="Pandit A."/>
            <person name="Bhargava A."/>
            <person name="Sureshbabu K."/>
            <person name="Batra K."/>
            <person name="Sharma T.R."/>
            <person name="Mohapatra T."/>
            <person name="Singh N.K."/>
            <person name="Messing J."/>
            <person name="Nelson A.B."/>
            <person name="Fuks G."/>
            <person name="Kavchok S."/>
            <person name="Keizer G."/>
            <person name="Linton E."/>
            <person name="Llaca V."/>
            <person name="Song R."/>
            <person name="Tanyolac B."/>
            <person name="Young S."/>
            <person name="Ho-Il K."/>
            <person name="Hahn J.H."/>
            <person name="Sangsakoo G."/>
            <person name="Vanavichit A."/>
            <person name="de Mattos Luiz.A.T."/>
            <person name="Zimmer P.D."/>
            <person name="Malone G."/>
            <person name="Dellagostin O."/>
            <person name="de Oliveira A.C."/>
            <person name="Bevan M."/>
            <person name="Bancroft I."/>
            <person name="Minx P."/>
            <person name="Cordum H."/>
            <person name="Wilson R."/>
            <person name="Cheng Z."/>
            <person name="Jin W."/>
            <person name="Jiang J."/>
            <person name="Leong S.A."/>
            <person name="Iwama H."/>
            <person name="Gojobori T."/>
            <person name="Itoh T."/>
            <person name="Niimura Y."/>
            <person name="Fujii Y."/>
            <person name="Habara T."/>
            <person name="Sakai H."/>
            <person name="Sato Y."/>
            <person name="Wilson G."/>
            <person name="Kumar K."/>
            <person name="McCouch S."/>
            <person name="Juretic N."/>
            <person name="Hoen D."/>
            <person name="Wright S."/>
            <person name="Bruskiewich R."/>
            <person name="Bureau T."/>
            <person name="Miyao A."/>
            <person name="Hirochika H."/>
            <person name="Nishikawa T."/>
            <person name="Kadowaki K."/>
            <person name="Sugiura M."/>
            <person name="Burr B."/>
            <person name="Sasaki T."/>
        </authorList>
    </citation>
    <scope>NUCLEOTIDE SEQUENCE [LARGE SCALE GENOMIC DNA]</scope>
    <source>
        <strain evidence="3">cv. Nipponbare</strain>
    </source>
</reference>
<reference evidence="2 3" key="2">
    <citation type="journal article" date="2013" name="Plant Cell Physiol.">
        <title>Rice Annotation Project Database (RAP-DB): an integrative and interactive database for rice genomics.</title>
        <authorList>
            <person name="Sakai H."/>
            <person name="Lee S.S."/>
            <person name="Tanaka T."/>
            <person name="Numa H."/>
            <person name="Kim J."/>
            <person name="Kawahara Y."/>
            <person name="Wakimoto H."/>
            <person name="Yang C.C."/>
            <person name="Iwamoto M."/>
            <person name="Abe T."/>
            <person name="Yamada Y."/>
            <person name="Muto A."/>
            <person name="Inokuchi H."/>
            <person name="Ikemura T."/>
            <person name="Matsumoto T."/>
            <person name="Sasaki T."/>
            <person name="Itoh T."/>
        </authorList>
    </citation>
    <scope>NUCLEOTIDE SEQUENCE [LARGE SCALE GENOMIC DNA]</scope>
    <source>
        <strain evidence="3">cv. Nipponbare</strain>
    </source>
</reference>
<accession>A0A0P0W9S8</accession>
<gene>
    <name evidence="2" type="ordered locus">Os04g0386100</name>
    <name evidence="2" type="ORF">OSNPB_040386100</name>
</gene>
<organism evidence="2 3">
    <name type="scientific">Oryza sativa subsp. japonica</name>
    <name type="common">Rice</name>
    <dbReference type="NCBI Taxonomy" id="39947"/>
    <lineage>
        <taxon>Eukaryota</taxon>
        <taxon>Viridiplantae</taxon>
        <taxon>Streptophyta</taxon>
        <taxon>Embryophyta</taxon>
        <taxon>Tracheophyta</taxon>
        <taxon>Spermatophyta</taxon>
        <taxon>Magnoliopsida</taxon>
        <taxon>Liliopsida</taxon>
        <taxon>Poales</taxon>
        <taxon>Poaceae</taxon>
        <taxon>BOP clade</taxon>
        <taxon>Oryzoideae</taxon>
        <taxon>Oryzeae</taxon>
        <taxon>Oryzinae</taxon>
        <taxon>Oryza</taxon>
        <taxon>Oryza sativa</taxon>
    </lineage>
</organism>
<proteinExistence type="predicted"/>
<dbReference type="AlphaFoldDB" id="A0A0P0W9S8"/>
<dbReference type="Proteomes" id="UP000059680">
    <property type="component" value="Chromosome 4"/>
</dbReference>
<feature type="region of interest" description="Disordered" evidence="1">
    <location>
        <begin position="13"/>
        <end position="42"/>
    </location>
</feature>
<evidence type="ECO:0000313" key="2">
    <source>
        <dbReference type="EMBL" id="BAS88927.1"/>
    </source>
</evidence>
<evidence type="ECO:0000313" key="3">
    <source>
        <dbReference type="Proteomes" id="UP000059680"/>
    </source>
</evidence>
<keyword evidence="3" id="KW-1185">Reference proteome</keyword>
<protein>
    <submittedName>
        <fullName evidence="2">Os04g0386100 protein</fullName>
    </submittedName>
</protein>
<evidence type="ECO:0000256" key="1">
    <source>
        <dbReference type="SAM" id="MobiDB-lite"/>
    </source>
</evidence>
<reference evidence="2 3" key="3">
    <citation type="journal article" date="2013" name="Rice">
        <title>Improvement of the Oryza sativa Nipponbare reference genome using next generation sequence and optical map data.</title>
        <authorList>
            <person name="Kawahara Y."/>
            <person name="de la Bastide M."/>
            <person name="Hamilton J.P."/>
            <person name="Kanamori H."/>
            <person name="McCombie W.R."/>
            <person name="Ouyang S."/>
            <person name="Schwartz D.C."/>
            <person name="Tanaka T."/>
            <person name="Wu J."/>
            <person name="Zhou S."/>
            <person name="Childs K.L."/>
            <person name="Davidson R.M."/>
            <person name="Lin H."/>
            <person name="Quesada-Ocampo L."/>
            <person name="Vaillancourt B."/>
            <person name="Sakai H."/>
            <person name="Lee S.S."/>
            <person name="Kim J."/>
            <person name="Numa H."/>
            <person name="Itoh T."/>
            <person name="Buell C.R."/>
            <person name="Matsumoto T."/>
        </authorList>
    </citation>
    <scope>NUCLEOTIDE SEQUENCE [LARGE SCALE GENOMIC DNA]</scope>
    <source>
        <strain evidence="3">cv. Nipponbare</strain>
    </source>
</reference>